<proteinExistence type="predicted"/>
<reference evidence="1 2" key="1">
    <citation type="journal article" date="2023" name="Int. J. Mol. Sci.">
        <title>De Novo Assembly and Annotation of 11 Diverse Shrub Willow (Salix) Genomes Reveals Novel Gene Organization in Sex-Linked Regions.</title>
        <authorList>
            <person name="Hyden B."/>
            <person name="Feng K."/>
            <person name="Yates T.B."/>
            <person name="Jawdy S."/>
            <person name="Cereghino C."/>
            <person name="Smart L.B."/>
            <person name="Muchero W."/>
        </authorList>
    </citation>
    <scope>NUCLEOTIDE SEQUENCE [LARGE SCALE GENOMIC DNA]</scope>
    <source>
        <tissue evidence="1">Shoot tip</tissue>
    </source>
</reference>
<dbReference type="EMBL" id="JAPFFJ010000010">
    <property type="protein sequence ID" value="KAJ6418574.1"/>
    <property type="molecule type" value="Genomic_DNA"/>
</dbReference>
<evidence type="ECO:0000313" key="2">
    <source>
        <dbReference type="Proteomes" id="UP001162972"/>
    </source>
</evidence>
<dbReference type="Proteomes" id="UP001162972">
    <property type="component" value="Chromosome 12"/>
</dbReference>
<organism evidence="1 2">
    <name type="scientific">Salix udensis</name>
    <dbReference type="NCBI Taxonomy" id="889485"/>
    <lineage>
        <taxon>Eukaryota</taxon>
        <taxon>Viridiplantae</taxon>
        <taxon>Streptophyta</taxon>
        <taxon>Embryophyta</taxon>
        <taxon>Tracheophyta</taxon>
        <taxon>Spermatophyta</taxon>
        <taxon>Magnoliopsida</taxon>
        <taxon>eudicotyledons</taxon>
        <taxon>Gunneridae</taxon>
        <taxon>Pentapetalae</taxon>
        <taxon>rosids</taxon>
        <taxon>fabids</taxon>
        <taxon>Malpighiales</taxon>
        <taxon>Salicaceae</taxon>
        <taxon>Saliceae</taxon>
        <taxon>Salix</taxon>
    </lineage>
</organism>
<sequence>MQSRRFIYFACYCSDYLDKDHCTSFSFLFLIHVSSDLLSPLIVRCLQLKQGKSVVLLPPDCFNLKADR</sequence>
<evidence type="ECO:0000313" key="1">
    <source>
        <dbReference type="EMBL" id="KAJ6418574.1"/>
    </source>
</evidence>
<comment type="caution">
    <text evidence="1">The sequence shown here is derived from an EMBL/GenBank/DDBJ whole genome shotgun (WGS) entry which is preliminary data.</text>
</comment>
<keyword evidence="2" id="KW-1185">Reference proteome</keyword>
<name>A0AAD6P6I1_9ROSI</name>
<protein>
    <submittedName>
        <fullName evidence="1">Uncharacterized protein</fullName>
    </submittedName>
</protein>
<gene>
    <name evidence="1" type="ORF">OIU84_001855</name>
</gene>
<dbReference type="AlphaFoldDB" id="A0AAD6P6I1"/>
<accession>A0AAD6P6I1</accession>